<dbReference type="EMBL" id="JACETU010000013">
    <property type="protein sequence ID" value="KAF7416045.1"/>
    <property type="molecule type" value="Genomic_DNA"/>
</dbReference>
<sequence>MNKYYSKTDLSSVYRIAIALHPGLEFDYFEVKQWKRRWINDAKDLLRTTYDKYVTKYYKAGCLIWFF</sequence>
<comment type="caution">
    <text evidence="1">The sequence shown here is derived from an EMBL/GenBank/DDBJ whole genome shotgun (WGS) entry which is preliminary data.</text>
</comment>
<evidence type="ECO:0000313" key="1">
    <source>
        <dbReference type="EMBL" id="KAF7416045.1"/>
    </source>
</evidence>
<evidence type="ECO:0000313" key="2">
    <source>
        <dbReference type="Proteomes" id="UP000623687"/>
    </source>
</evidence>
<organism evidence="1 2">
    <name type="scientific">Pleurotus ostreatus</name>
    <name type="common">Oyster mushroom</name>
    <name type="synonym">White-rot fungus</name>
    <dbReference type="NCBI Taxonomy" id="5322"/>
    <lineage>
        <taxon>Eukaryota</taxon>
        <taxon>Fungi</taxon>
        <taxon>Dikarya</taxon>
        <taxon>Basidiomycota</taxon>
        <taxon>Agaricomycotina</taxon>
        <taxon>Agaricomycetes</taxon>
        <taxon>Agaricomycetidae</taxon>
        <taxon>Agaricales</taxon>
        <taxon>Pleurotineae</taxon>
        <taxon>Pleurotaceae</taxon>
        <taxon>Pleurotus</taxon>
    </lineage>
</organism>
<reference evidence="1" key="1">
    <citation type="submission" date="2019-07" db="EMBL/GenBank/DDBJ databases">
        <authorList>
            <person name="Palmer J.M."/>
        </authorList>
    </citation>
    <scope>NUCLEOTIDE SEQUENCE</scope>
    <source>
        <strain evidence="1">PC9</strain>
    </source>
</reference>
<dbReference type="OrthoDB" id="3359487at2759"/>
<dbReference type="RefSeq" id="XP_036625593.1">
    <property type="nucleotide sequence ID" value="XM_036772382.1"/>
</dbReference>
<accession>A0A8H6ZGH9</accession>
<gene>
    <name evidence="1" type="ORF">PC9H_002770</name>
</gene>
<dbReference type="VEuPathDB" id="FungiDB:PC9H_002770"/>
<protein>
    <submittedName>
        <fullName evidence="1">Uncharacterized protein</fullName>
    </submittedName>
</protein>
<proteinExistence type="predicted"/>
<dbReference type="Proteomes" id="UP000623687">
    <property type="component" value="Unassembled WGS sequence"/>
</dbReference>
<dbReference type="GeneID" id="59372588"/>
<dbReference type="AlphaFoldDB" id="A0A8H6ZGH9"/>
<keyword evidence="2" id="KW-1185">Reference proteome</keyword>
<name>A0A8H6ZGH9_PLEOS</name>